<dbReference type="FunFam" id="1.25.40.20:FF:000412">
    <property type="entry name" value="Ankyrin repeat-containing protein ITN1 isoform C"/>
    <property type="match status" value="1"/>
</dbReference>
<dbReference type="Proteomes" id="UP000657918">
    <property type="component" value="Unassembled WGS sequence"/>
</dbReference>
<organism evidence="5 6">
    <name type="scientific">Salix dunnii</name>
    <dbReference type="NCBI Taxonomy" id="1413687"/>
    <lineage>
        <taxon>Eukaryota</taxon>
        <taxon>Viridiplantae</taxon>
        <taxon>Streptophyta</taxon>
        <taxon>Embryophyta</taxon>
        <taxon>Tracheophyta</taxon>
        <taxon>Spermatophyta</taxon>
        <taxon>Magnoliopsida</taxon>
        <taxon>eudicotyledons</taxon>
        <taxon>Gunneridae</taxon>
        <taxon>Pentapetalae</taxon>
        <taxon>rosids</taxon>
        <taxon>fabids</taxon>
        <taxon>Malpighiales</taxon>
        <taxon>Salicaceae</taxon>
        <taxon>Saliceae</taxon>
        <taxon>Salix</taxon>
    </lineage>
</organism>
<keyword evidence="6" id="KW-1185">Reference proteome</keyword>
<dbReference type="OrthoDB" id="1921232at2759"/>
<evidence type="ECO:0000313" key="6">
    <source>
        <dbReference type="Proteomes" id="UP000657918"/>
    </source>
</evidence>
<keyword evidence="1" id="KW-0040">ANK repeat</keyword>
<protein>
    <recommendedName>
        <fullName evidence="4">PGG domain-containing protein</fullName>
    </recommendedName>
</protein>
<sequence length="805" mass="88902">MSRIKLERSPSISSCFPERFSGPSPEISTSASGRWYPTTSYSHQVPRFMPSLPETAVDKHLVMEKQELLKVLPSSAAHGVASLNSPHSVSIDIPDHESSVPSPAAAQLHEENAIGSLRRLQSLFSTFPNSAPATLCSERTVTIELTKQQPVSAPASIDLHSKSAASPLPAPPMISQGVVKGNRRTTGLTLYAPLYQAAMKGDWEKADEFIKSHPGAINVRITKEMDTILHIAAAAKHNNFVEEVIKSMTQTDLALRNKYNNTALCYAAASGVTKIAEMMVSKNGNLPMMRNNRGVTPLHIAALFGHKDMVWYLYSVTSDEYLTRDDYIHLLIATISTDLFDVALSIIQHQPGLAIQRDLNGDTALHVLARKSSAFASKSGLGIWHRVLYPCEYFMLPLTSASNHEGILSTGIFVEVPTKCGSPSIIFQIHRHRSNEEPLSLAGQLFRAIQMNVPGIKAVYDKKLMHTQVLELVKLLWEQVLLLDDSQIAELLASPSQPLFVAAEFGIVEFITALLRSYPDLIWKVNEQSRTIFHIAVAHRQEKVFSLINDIGAHKDMITAYKDINNANILHLAGMIAPRDKLNVISGAALQMQRELLWFKEVEKNVQPSLREMRDKNGRTPRMIFTEEHRGLVKEGEKWMKNTASSCMLLATLITTVMFAAIFTVPGGNDNNRGTPIVLASTSFIVFAVADAFALFSSVTSILMFLSILTSRYAEEDFVESLPKRLVVGLATLFCSIAAMLVAFAATFCIVLDHRLTWIVVPVSLGSSVPVTLFAFLQFPLFVDMIHSLYGAGIFARKSADMLYQ</sequence>
<feature type="region of interest" description="Disordered" evidence="2">
    <location>
        <begin position="1"/>
        <end position="33"/>
    </location>
</feature>
<proteinExistence type="predicted"/>
<dbReference type="GO" id="GO:0016020">
    <property type="term" value="C:membrane"/>
    <property type="evidence" value="ECO:0007669"/>
    <property type="project" value="TreeGrafter"/>
</dbReference>
<dbReference type="PROSITE" id="PS50088">
    <property type="entry name" value="ANK_REPEAT"/>
    <property type="match status" value="1"/>
</dbReference>
<dbReference type="PANTHER" id="PTHR24177:SF292">
    <property type="entry name" value="ANKYRIN REPEAT FAMILY PROTEIN-RELATED"/>
    <property type="match status" value="1"/>
</dbReference>
<evidence type="ECO:0000313" key="5">
    <source>
        <dbReference type="EMBL" id="KAF9668214.1"/>
    </source>
</evidence>
<keyword evidence="3" id="KW-0472">Membrane</keyword>
<feature type="transmembrane region" description="Helical" evidence="3">
    <location>
        <begin position="726"/>
        <end position="753"/>
    </location>
</feature>
<dbReference type="Pfam" id="PF12796">
    <property type="entry name" value="Ank_2"/>
    <property type="match status" value="1"/>
</dbReference>
<dbReference type="InterPro" id="IPR026961">
    <property type="entry name" value="PGG_dom"/>
</dbReference>
<feature type="transmembrane region" description="Helical" evidence="3">
    <location>
        <begin position="677"/>
        <end position="706"/>
    </location>
</feature>
<feature type="repeat" description="ANK" evidence="1">
    <location>
        <begin position="293"/>
        <end position="325"/>
    </location>
</feature>
<evidence type="ECO:0000256" key="2">
    <source>
        <dbReference type="SAM" id="MobiDB-lite"/>
    </source>
</evidence>
<dbReference type="SMART" id="SM00248">
    <property type="entry name" value="ANK"/>
    <property type="match status" value="5"/>
</dbReference>
<evidence type="ECO:0000256" key="3">
    <source>
        <dbReference type="SAM" id="Phobius"/>
    </source>
</evidence>
<dbReference type="InterPro" id="IPR002110">
    <property type="entry name" value="Ankyrin_rpt"/>
</dbReference>
<gene>
    <name evidence="5" type="ORF">SADUNF_Sadunf15G0105900</name>
</gene>
<dbReference type="InterPro" id="IPR036770">
    <property type="entry name" value="Ankyrin_rpt-contain_sf"/>
</dbReference>
<evidence type="ECO:0000256" key="1">
    <source>
        <dbReference type="PROSITE-ProRule" id="PRU00023"/>
    </source>
</evidence>
<dbReference type="AlphaFoldDB" id="A0A835JGS7"/>
<dbReference type="SUPFAM" id="SSF48403">
    <property type="entry name" value="Ankyrin repeat"/>
    <property type="match status" value="2"/>
</dbReference>
<dbReference type="Gene3D" id="1.25.40.20">
    <property type="entry name" value="Ankyrin repeat-containing domain"/>
    <property type="match status" value="2"/>
</dbReference>
<dbReference type="Pfam" id="PF13962">
    <property type="entry name" value="PGG"/>
    <property type="match status" value="1"/>
</dbReference>
<keyword evidence="3" id="KW-1133">Transmembrane helix</keyword>
<dbReference type="PANTHER" id="PTHR24177">
    <property type="entry name" value="CASKIN"/>
    <property type="match status" value="1"/>
</dbReference>
<comment type="caution">
    <text evidence="5">The sequence shown here is derived from an EMBL/GenBank/DDBJ whole genome shotgun (WGS) entry which is preliminary data.</text>
</comment>
<dbReference type="EMBL" id="JADGMS010000015">
    <property type="protein sequence ID" value="KAF9668214.1"/>
    <property type="molecule type" value="Genomic_DNA"/>
</dbReference>
<feature type="domain" description="PGG" evidence="4">
    <location>
        <begin position="637"/>
        <end position="751"/>
    </location>
</feature>
<name>A0A835JGS7_9ROSI</name>
<keyword evidence="3" id="KW-0812">Transmembrane</keyword>
<evidence type="ECO:0000259" key="4">
    <source>
        <dbReference type="Pfam" id="PF13962"/>
    </source>
</evidence>
<dbReference type="PROSITE" id="PS50297">
    <property type="entry name" value="ANK_REP_REGION"/>
    <property type="match status" value="1"/>
</dbReference>
<feature type="transmembrane region" description="Helical" evidence="3">
    <location>
        <begin position="647"/>
        <end position="665"/>
    </location>
</feature>
<accession>A0A835JGS7</accession>
<reference evidence="5 6" key="1">
    <citation type="submission" date="2020-10" db="EMBL/GenBank/DDBJ databases">
        <title>Plant Genome Project.</title>
        <authorList>
            <person name="Zhang R.-G."/>
        </authorList>
    </citation>
    <scope>NUCLEOTIDE SEQUENCE [LARGE SCALE GENOMIC DNA]</scope>
    <source>
        <strain evidence="5">FAFU-HL-1</strain>
        <tissue evidence="5">Leaf</tissue>
    </source>
</reference>